<keyword evidence="5" id="KW-0813">Transport</keyword>
<organism evidence="11 12">
    <name type="scientific">Sungouiella intermedia</name>
    <dbReference type="NCBI Taxonomy" id="45354"/>
    <lineage>
        <taxon>Eukaryota</taxon>
        <taxon>Fungi</taxon>
        <taxon>Dikarya</taxon>
        <taxon>Ascomycota</taxon>
        <taxon>Saccharomycotina</taxon>
        <taxon>Pichiomycetes</taxon>
        <taxon>Metschnikowiaceae</taxon>
        <taxon>Sungouiella</taxon>
    </lineage>
</organism>
<evidence type="ECO:0000256" key="10">
    <source>
        <dbReference type="SAM" id="Phobius"/>
    </source>
</evidence>
<dbReference type="EMBL" id="LT635765">
    <property type="protein sequence ID" value="SGZ51505.1"/>
    <property type="molecule type" value="Genomic_DNA"/>
</dbReference>
<evidence type="ECO:0000256" key="1">
    <source>
        <dbReference type="ARBA" id="ARBA00004651"/>
    </source>
</evidence>
<name>A0A1L0BJG2_9ASCO</name>
<feature type="transmembrane region" description="Helical" evidence="10">
    <location>
        <begin position="116"/>
        <end position="136"/>
    </location>
</feature>
<feature type="region of interest" description="Disordered" evidence="9">
    <location>
        <begin position="516"/>
        <end position="545"/>
    </location>
</feature>
<gene>
    <name evidence="11" type="ORF">SAMEA4029009_CIC11G00000002178</name>
</gene>
<dbReference type="PANTHER" id="PTHR31465:SF9">
    <property type="entry name" value="SPHINGOID LONG-CHAIN BASE TRANSPORTER RSB1"/>
    <property type="match status" value="1"/>
</dbReference>
<feature type="transmembrane region" description="Helical" evidence="10">
    <location>
        <begin position="143"/>
        <end position="160"/>
    </location>
</feature>
<dbReference type="GO" id="GO:0005886">
    <property type="term" value="C:plasma membrane"/>
    <property type="evidence" value="ECO:0007669"/>
    <property type="project" value="UniProtKB-SubCell"/>
</dbReference>
<dbReference type="Pfam" id="PF04479">
    <property type="entry name" value="RTA1"/>
    <property type="match status" value="1"/>
</dbReference>
<sequence length="610" mass="69391">MTNQLAKLTGEWSTSVLPTQTTLTHIDPTHIYGVVETLLSISSALPTVTKNLDLYHMARAAKGAKASLLVISAQYQIATATNTQNLPLMTQIIWNATMELQDLEKGFNLYQMDLSFLANLVFAVIFAIILVVHIGIGAWRKHVYFSVCLCIGVALEFAGYVARLMSIGNYSDKVTYLTQIISLTLAPAFIMAGVYFLLAQLLAIYGRQYSRIPPLWFSYIFIFCDVSSLAIQSGGGGLTAIRLQNLEPLLKGTHIIVSGIAIQVVSMTLFLYLFFDFLYRIYFRASPEVKFLVRNFFCLIFQTSRGRRMTENHLNANYNPKFEHIWTRRSFGYYPLVLFLSVLFIYIRCVYRLVELSEGWTGYLITHEEYVMSLDAMMVLITCIMLAPFHPGIMMGANSEITMKEIKTEADLETTEKGSNNNFGFQQRQNHQSRQDQYQNDYSYRRLMDSFRSDSDLEKDDVKYFERQVSSSSADTLASSSPQMESVNAYNYHSRVVTPPPVARKGPFEDGGIISMPYESTTSTPRQSVSDLSRGTSRKSKKTYTRRQALVPSFNPYERIHEGKLSTYGPYEQYSTRLEEVDDENPFSDAHADVESQISNDEFLFTFDNK</sequence>
<feature type="transmembrane region" description="Helical" evidence="10">
    <location>
        <begin position="180"/>
        <end position="204"/>
    </location>
</feature>
<dbReference type="PANTHER" id="PTHR31465">
    <property type="entry name" value="PROTEIN RTA1-RELATED"/>
    <property type="match status" value="1"/>
</dbReference>
<feature type="compositionally biased region" description="Polar residues" evidence="9">
    <location>
        <begin position="518"/>
        <end position="535"/>
    </location>
</feature>
<reference evidence="11 12" key="1">
    <citation type="submission" date="2016-10" db="EMBL/GenBank/DDBJ databases">
        <authorList>
            <person name="de Groot N.N."/>
        </authorList>
    </citation>
    <scope>NUCLEOTIDE SEQUENCE [LARGE SCALE GENOMIC DNA]</scope>
    <source>
        <strain evidence="11 12">PYCC 4715</strain>
    </source>
</reference>
<protein>
    <recommendedName>
        <fullName evidence="8">Sphingoid long-chain base transporter RSB1</fullName>
    </recommendedName>
</protein>
<dbReference type="Proteomes" id="UP000182259">
    <property type="component" value="Chromosome II"/>
</dbReference>
<keyword evidence="5" id="KW-0445">Lipid transport</keyword>
<accession>A0A1L0BJG2</accession>
<evidence type="ECO:0000256" key="5">
    <source>
        <dbReference type="ARBA" id="ARBA00023055"/>
    </source>
</evidence>
<evidence type="ECO:0000256" key="4">
    <source>
        <dbReference type="ARBA" id="ARBA00022989"/>
    </source>
</evidence>
<evidence type="ECO:0000256" key="8">
    <source>
        <dbReference type="ARBA" id="ARBA00041117"/>
    </source>
</evidence>
<evidence type="ECO:0000256" key="3">
    <source>
        <dbReference type="ARBA" id="ARBA00022692"/>
    </source>
</evidence>
<evidence type="ECO:0000313" key="12">
    <source>
        <dbReference type="Proteomes" id="UP000182259"/>
    </source>
</evidence>
<dbReference type="GO" id="GO:0006869">
    <property type="term" value="P:lipid transport"/>
    <property type="evidence" value="ECO:0007669"/>
    <property type="project" value="UniProtKB-KW"/>
</dbReference>
<feature type="transmembrane region" description="Helical" evidence="10">
    <location>
        <begin position="255"/>
        <end position="275"/>
    </location>
</feature>
<feature type="region of interest" description="Disordered" evidence="9">
    <location>
        <begin position="415"/>
        <end position="437"/>
    </location>
</feature>
<keyword evidence="3 10" id="KW-0812">Transmembrane</keyword>
<evidence type="ECO:0000256" key="6">
    <source>
        <dbReference type="ARBA" id="ARBA00023136"/>
    </source>
</evidence>
<comment type="subcellular location">
    <subcellularLocation>
        <location evidence="1">Cell membrane</location>
        <topology evidence="1">Multi-pass membrane protein</topology>
    </subcellularLocation>
</comment>
<keyword evidence="4 10" id="KW-1133">Transmembrane helix</keyword>
<evidence type="ECO:0000256" key="2">
    <source>
        <dbReference type="ARBA" id="ARBA00009969"/>
    </source>
</evidence>
<feature type="transmembrane region" description="Helical" evidence="10">
    <location>
        <begin position="216"/>
        <end position="235"/>
    </location>
</feature>
<proteinExistence type="inferred from homology"/>
<dbReference type="InterPro" id="IPR007568">
    <property type="entry name" value="RTA1"/>
</dbReference>
<feature type="transmembrane region" description="Helical" evidence="10">
    <location>
        <begin position="331"/>
        <end position="354"/>
    </location>
</feature>
<feature type="transmembrane region" description="Helical" evidence="10">
    <location>
        <begin position="374"/>
        <end position="397"/>
    </location>
</feature>
<feature type="compositionally biased region" description="Basic residues" evidence="9">
    <location>
        <begin position="536"/>
        <end position="545"/>
    </location>
</feature>
<feature type="compositionally biased region" description="Low complexity" evidence="9">
    <location>
        <begin position="426"/>
        <end position="437"/>
    </location>
</feature>
<comment type="similarity">
    <text evidence="2">Belongs to the lipid-translocating exporter (LTE) (TC 9.A.26.1) family.</text>
</comment>
<dbReference type="AlphaFoldDB" id="A0A1L0BJG2"/>
<dbReference type="GO" id="GO:0000324">
    <property type="term" value="C:fungal-type vacuole"/>
    <property type="evidence" value="ECO:0007669"/>
    <property type="project" value="TreeGrafter"/>
</dbReference>
<evidence type="ECO:0000256" key="7">
    <source>
        <dbReference type="ARBA" id="ARBA00037472"/>
    </source>
</evidence>
<keyword evidence="6 10" id="KW-0472">Membrane</keyword>
<evidence type="ECO:0000313" key="11">
    <source>
        <dbReference type="EMBL" id="SGZ51505.1"/>
    </source>
</evidence>
<evidence type="ECO:0000256" key="9">
    <source>
        <dbReference type="SAM" id="MobiDB-lite"/>
    </source>
</evidence>
<comment type="function">
    <text evidence="7">Catalyzes the ATP-dependent translocation of sphingoid long-chain bases (LCBs) from the cytoplasmic site toward the extracytoplasmic side of the membrane (flip-flop). Involved in the establishment of the functional lipid asymmetry of the plasma membrane. Regulates intracellular levels of LCBs, sphingolipid precursors that are growth inhibitory at increased levels.</text>
</comment>